<dbReference type="Proteomes" id="UP000785679">
    <property type="component" value="Unassembled WGS sequence"/>
</dbReference>
<feature type="region of interest" description="Disordered" evidence="1">
    <location>
        <begin position="710"/>
        <end position="741"/>
    </location>
</feature>
<feature type="compositionally biased region" description="Polar residues" evidence="1">
    <location>
        <begin position="726"/>
        <end position="741"/>
    </location>
</feature>
<proteinExistence type="predicted"/>
<feature type="compositionally biased region" description="Basic and acidic residues" evidence="1">
    <location>
        <begin position="710"/>
        <end position="725"/>
    </location>
</feature>
<evidence type="ECO:0000313" key="2">
    <source>
        <dbReference type="EMBL" id="TNV82369.1"/>
    </source>
</evidence>
<keyword evidence="3" id="KW-1185">Reference proteome</keyword>
<feature type="region of interest" description="Disordered" evidence="1">
    <location>
        <begin position="248"/>
        <end position="269"/>
    </location>
</feature>
<comment type="caution">
    <text evidence="2">The sequence shown here is derived from an EMBL/GenBank/DDBJ whole genome shotgun (WGS) entry which is preliminary data.</text>
</comment>
<feature type="compositionally biased region" description="Basic and acidic residues" evidence="1">
    <location>
        <begin position="255"/>
        <end position="269"/>
    </location>
</feature>
<dbReference type="EMBL" id="RRYP01005046">
    <property type="protein sequence ID" value="TNV82369.1"/>
    <property type="molecule type" value="Genomic_DNA"/>
</dbReference>
<feature type="compositionally biased region" description="Polar residues" evidence="1">
    <location>
        <begin position="30"/>
        <end position="55"/>
    </location>
</feature>
<accession>A0A8J8T4W4</accession>
<evidence type="ECO:0000256" key="1">
    <source>
        <dbReference type="SAM" id="MobiDB-lite"/>
    </source>
</evidence>
<gene>
    <name evidence="2" type="ORF">FGO68_gene14484</name>
</gene>
<name>A0A8J8T4W4_HALGN</name>
<feature type="region of interest" description="Disordered" evidence="1">
    <location>
        <begin position="333"/>
        <end position="386"/>
    </location>
</feature>
<reference evidence="2" key="1">
    <citation type="submission" date="2019-06" db="EMBL/GenBank/DDBJ databases">
        <authorList>
            <person name="Zheng W."/>
        </authorList>
    </citation>
    <scope>NUCLEOTIDE SEQUENCE</scope>
    <source>
        <strain evidence="2">QDHG01</strain>
    </source>
</reference>
<feature type="region of interest" description="Disordered" evidence="1">
    <location>
        <begin position="29"/>
        <end position="65"/>
    </location>
</feature>
<sequence length="741" mass="85071">MNQGSKINCIQLMELRSLFNNLEPSIIGNKISSTQSQGDQPSTKSPPRQYGSSPSTKRKRSPQLSPIQEVYERYNNQLDNKLPKFTRLLQAEELKQSKIMNRSLKKVVTFRNSAQFNTVAENEVENFDGVMIRGSHESSEKQKVFSLDKEIRNIIKGHPSIEKYKLSEELEADKLWYPDKFKCVEQAKYWTKKSKFEKKRNLASINQENLVFEVSNSHSYVVRHKHIFDRNRALNQDLLGLSITNQHKKSLNQRTQREPDHHRYNTDKFKFTNQLQSIHDRSIFRKISQEELQQRSILSEQSFASKGSLSQEQSDGQNNINIQQYKRPDYDELNEPSVQLGQNDQSKDHSPKHNYTPKYLNDQNDGFESYLPDETSKQHPTARKASLGHDAKINSQTGQSLQNGGLNFQRTHHHLSQSQSPRQIVHFARKTLDNHPLIGRANQNMSLQSISLAQPSLITSSIVSSRQNNIDLDHHFSLNQSCSRYTGTFISQMTHQSTPNQMRNTYYNKELYFKQANRKYPKKIVYKIRGGKPFVSMQPFNQTINNTFEKGIITHSVQTFTGLGELPSTKNEVPKEKSIEKELSKDNSLNGQDGVEHYYEQLTVQVKRSPRNIMFNTDRNNSFTGHVGKASAYDCSPATKTEGEASLVSSYKSSNGIRGSKTLLPSPRSQKLSHFGMDKQTSRLPQLTGSNLNLTQQLSPEPVQLTFKLESPRRQSDDFSERRSEIQNSHTTSFNQSSDKQ</sequence>
<dbReference type="AlphaFoldDB" id="A0A8J8T4W4"/>
<organism evidence="2 3">
    <name type="scientific">Halteria grandinella</name>
    <dbReference type="NCBI Taxonomy" id="5974"/>
    <lineage>
        <taxon>Eukaryota</taxon>
        <taxon>Sar</taxon>
        <taxon>Alveolata</taxon>
        <taxon>Ciliophora</taxon>
        <taxon>Intramacronucleata</taxon>
        <taxon>Spirotrichea</taxon>
        <taxon>Stichotrichia</taxon>
        <taxon>Sporadotrichida</taxon>
        <taxon>Halteriidae</taxon>
        <taxon>Halteria</taxon>
    </lineage>
</organism>
<evidence type="ECO:0000313" key="3">
    <source>
        <dbReference type="Proteomes" id="UP000785679"/>
    </source>
</evidence>
<feature type="region of interest" description="Disordered" evidence="1">
    <location>
        <begin position="651"/>
        <end position="673"/>
    </location>
</feature>
<protein>
    <submittedName>
        <fullName evidence="2">Uncharacterized protein</fullName>
    </submittedName>
</protein>